<dbReference type="SUPFAM" id="SSF57903">
    <property type="entry name" value="FYVE/PHD zinc finger"/>
    <property type="match status" value="1"/>
</dbReference>
<keyword evidence="5" id="KW-0539">Nucleus</keyword>
<dbReference type="GO" id="GO:0008270">
    <property type="term" value="F:zinc ion binding"/>
    <property type="evidence" value="ECO:0007669"/>
    <property type="project" value="UniProtKB-KW"/>
</dbReference>
<dbReference type="PANTHER" id="PTHR46174:SF1">
    <property type="entry name" value="CXXC-TYPE ZINC FINGER PROTEIN 1"/>
    <property type="match status" value="1"/>
</dbReference>
<evidence type="ECO:0000313" key="9">
    <source>
        <dbReference type="EMBL" id="KAK5774070.1"/>
    </source>
</evidence>
<dbReference type="InterPro" id="IPR019786">
    <property type="entry name" value="Zinc_finger_PHD-type_CS"/>
</dbReference>
<gene>
    <name evidence="9" type="ORF">RI543_004604</name>
</gene>
<protein>
    <recommendedName>
        <fullName evidence="8">PHD-type domain-containing protein</fullName>
    </recommendedName>
</protein>
<dbReference type="PROSITE" id="PS01359">
    <property type="entry name" value="ZF_PHD_1"/>
    <property type="match status" value="1"/>
</dbReference>
<dbReference type="Gene3D" id="3.30.40.10">
    <property type="entry name" value="Zinc/RING finger domain, C3HC4 (zinc finger)"/>
    <property type="match status" value="1"/>
</dbReference>
<dbReference type="SMART" id="SM00249">
    <property type="entry name" value="PHD"/>
    <property type="match status" value="1"/>
</dbReference>
<evidence type="ECO:0000256" key="1">
    <source>
        <dbReference type="ARBA" id="ARBA00004123"/>
    </source>
</evidence>
<reference evidence="10" key="1">
    <citation type="submission" date="2023-07" db="EMBL/GenBank/DDBJ databases">
        <title>A draft genome of Kazachstania heterogenica Y-27499.</title>
        <authorList>
            <person name="Donic C."/>
            <person name="Kralova J.S."/>
            <person name="Fidel L."/>
            <person name="Ben-Dor S."/>
            <person name="Jung S."/>
        </authorList>
    </citation>
    <scope>NUCLEOTIDE SEQUENCE [LARGE SCALE GENOMIC DNA]</scope>
    <source>
        <strain evidence="10">Y27499</strain>
    </source>
</reference>
<evidence type="ECO:0000256" key="3">
    <source>
        <dbReference type="ARBA" id="ARBA00022771"/>
    </source>
</evidence>
<dbReference type="AlphaFoldDB" id="A0AAN7WJJ1"/>
<organism evidence="9 10">
    <name type="scientific">Arxiozyma heterogenica</name>
    <dbReference type="NCBI Taxonomy" id="278026"/>
    <lineage>
        <taxon>Eukaryota</taxon>
        <taxon>Fungi</taxon>
        <taxon>Dikarya</taxon>
        <taxon>Ascomycota</taxon>
        <taxon>Saccharomycotina</taxon>
        <taxon>Saccharomycetes</taxon>
        <taxon>Saccharomycetales</taxon>
        <taxon>Saccharomycetaceae</taxon>
        <taxon>Arxiozyma</taxon>
    </lineage>
</organism>
<dbReference type="InterPro" id="IPR001965">
    <property type="entry name" value="Znf_PHD"/>
</dbReference>
<evidence type="ECO:0000256" key="6">
    <source>
        <dbReference type="PROSITE-ProRule" id="PRU00146"/>
    </source>
</evidence>
<dbReference type="InterPro" id="IPR011011">
    <property type="entry name" value="Znf_FYVE_PHD"/>
</dbReference>
<evidence type="ECO:0000256" key="2">
    <source>
        <dbReference type="ARBA" id="ARBA00022723"/>
    </source>
</evidence>
<name>A0AAN7WJJ1_9SACH</name>
<evidence type="ECO:0000256" key="4">
    <source>
        <dbReference type="ARBA" id="ARBA00022833"/>
    </source>
</evidence>
<proteinExistence type="predicted"/>
<evidence type="ECO:0000313" key="10">
    <source>
        <dbReference type="Proteomes" id="UP001306508"/>
    </source>
</evidence>
<feature type="region of interest" description="Disordered" evidence="7">
    <location>
        <begin position="225"/>
        <end position="258"/>
    </location>
</feature>
<dbReference type="GO" id="GO:0045893">
    <property type="term" value="P:positive regulation of DNA-templated transcription"/>
    <property type="evidence" value="ECO:0007669"/>
    <property type="project" value="TreeGrafter"/>
</dbReference>
<feature type="compositionally biased region" description="Basic residues" evidence="7">
    <location>
        <begin position="244"/>
        <end position="258"/>
    </location>
</feature>
<dbReference type="Pfam" id="PF00628">
    <property type="entry name" value="PHD"/>
    <property type="match status" value="1"/>
</dbReference>
<keyword evidence="3 6" id="KW-0863">Zinc-finger</keyword>
<dbReference type="GO" id="GO:0048188">
    <property type="term" value="C:Set1C/COMPASS complex"/>
    <property type="evidence" value="ECO:0007669"/>
    <property type="project" value="InterPro"/>
</dbReference>
<dbReference type="InterPro" id="IPR013083">
    <property type="entry name" value="Znf_RING/FYVE/PHD"/>
</dbReference>
<dbReference type="Proteomes" id="UP001306508">
    <property type="component" value="Unassembled WGS sequence"/>
</dbReference>
<keyword evidence="2" id="KW-0479">Metal-binding</keyword>
<evidence type="ECO:0000256" key="5">
    <source>
        <dbReference type="ARBA" id="ARBA00023242"/>
    </source>
</evidence>
<dbReference type="InterPro" id="IPR037869">
    <property type="entry name" value="Spp1/CFP1"/>
</dbReference>
<dbReference type="EMBL" id="JAWIZZ010000056">
    <property type="protein sequence ID" value="KAK5774070.1"/>
    <property type="molecule type" value="Genomic_DNA"/>
</dbReference>
<evidence type="ECO:0000259" key="8">
    <source>
        <dbReference type="PROSITE" id="PS50016"/>
    </source>
</evidence>
<feature type="domain" description="PHD-type" evidence="8">
    <location>
        <begin position="23"/>
        <end position="73"/>
    </location>
</feature>
<dbReference type="PANTHER" id="PTHR46174">
    <property type="entry name" value="CXXC-TYPE ZINC FINGER PROTEIN 1"/>
    <property type="match status" value="1"/>
</dbReference>
<comment type="subcellular location">
    <subcellularLocation>
        <location evidence="1">Nucleus</location>
    </subcellularLocation>
</comment>
<keyword evidence="4" id="KW-0862">Zinc</keyword>
<sequence length="366" mass="43119">MSIFPSWCPPYSSLKIDPDTQEELYCICKKPDEGDLMVGCDGCDDWFHFKCVKIPEKYSHLVLNYYCPYCQAGITGKPSANGELPKIKWKRKCRLETCFDPCQDHSKYCSEAHGKLYMHDLLEKASIPKRDAKKFVGDMMWGCQNDVRKFQEMASKDFLSKDVPDLMMDHDLFNRMIKNDKNLQVLQEQIEKYKNKMYPEVKSKLDVLQDYIAWLESITKQLNNETAVDETDDDPTKTNDNKQGKNRRKKQKKNNTRRKMKKICGFSHDLTIITAITPEDFITQYHKLMEVDDNYNQETLNGICVKLKCNRHSEWTSMKMDQLKQQLRSLENHKERLDILLKTRIKQLHIQYYEQLSSTRISELSS</sequence>
<evidence type="ECO:0000256" key="7">
    <source>
        <dbReference type="SAM" id="MobiDB-lite"/>
    </source>
</evidence>
<comment type="caution">
    <text evidence="9">The sequence shown here is derived from an EMBL/GenBank/DDBJ whole genome shotgun (WGS) entry which is preliminary data.</text>
</comment>
<keyword evidence="10" id="KW-1185">Reference proteome</keyword>
<dbReference type="PROSITE" id="PS50016">
    <property type="entry name" value="ZF_PHD_2"/>
    <property type="match status" value="1"/>
</dbReference>
<accession>A0AAN7WJJ1</accession>
<dbReference type="InterPro" id="IPR019787">
    <property type="entry name" value="Znf_PHD-finger"/>
</dbReference>
<feature type="compositionally biased region" description="Basic and acidic residues" evidence="7">
    <location>
        <begin position="234"/>
        <end position="243"/>
    </location>
</feature>